<dbReference type="GO" id="GO:0000781">
    <property type="term" value="C:chromosome, telomeric region"/>
    <property type="evidence" value="ECO:0007669"/>
    <property type="project" value="UniProtKB-SubCell"/>
</dbReference>
<dbReference type="Pfam" id="PF12009">
    <property type="entry name" value="Telomerase_RBD"/>
    <property type="match status" value="1"/>
</dbReference>
<dbReference type="GO" id="GO:0042162">
    <property type="term" value="F:telomeric DNA binding"/>
    <property type="evidence" value="ECO:0007669"/>
    <property type="project" value="TreeGrafter"/>
</dbReference>
<dbReference type="GO" id="GO:0007004">
    <property type="term" value="P:telomere maintenance via telomerase"/>
    <property type="evidence" value="ECO:0007669"/>
    <property type="project" value="TreeGrafter"/>
</dbReference>
<keyword evidence="4 13" id="KW-0158">Chromosome</keyword>
<protein>
    <recommendedName>
        <fullName evidence="3 13">Telomerase reverse transcriptase</fullName>
        <ecNumber evidence="2 13">2.7.7.49</ecNumber>
    </recommendedName>
    <alternativeName>
        <fullName evidence="13">Telomerase catalytic subunit</fullName>
    </alternativeName>
</protein>
<keyword evidence="7 13" id="KW-0479">Metal-binding</keyword>
<dbReference type="EMBL" id="RWGY01000002">
    <property type="protein sequence ID" value="TVU51606.1"/>
    <property type="molecule type" value="Genomic_DNA"/>
</dbReference>
<keyword evidence="9 13" id="KW-0779">Telomere</keyword>
<comment type="similarity">
    <text evidence="1 13">Belongs to the reverse transcriptase family. Telomerase subfamily.</text>
</comment>
<evidence type="ECO:0000256" key="4">
    <source>
        <dbReference type="ARBA" id="ARBA00022454"/>
    </source>
</evidence>
<evidence type="ECO:0000256" key="11">
    <source>
        <dbReference type="ARBA" id="ARBA00023242"/>
    </source>
</evidence>
<dbReference type="EC" id="2.7.7.49" evidence="2 13"/>
<evidence type="ECO:0000256" key="9">
    <source>
        <dbReference type="ARBA" id="ARBA00022895"/>
    </source>
</evidence>
<evidence type="ECO:0000256" key="8">
    <source>
        <dbReference type="ARBA" id="ARBA00022842"/>
    </source>
</evidence>
<keyword evidence="10 13" id="KW-0695">RNA-directed DNA polymerase</keyword>
<dbReference type="FunFam" id="3.30.70.2630:FF:000002">
    <property type="entry name" value="Telomerase reverse transcriptase"/>
    <property type="match status" value="1"/>
</dbReference>
<dbReference type="PROSITE" id="PS50878">
    <property type="entry name" value="RT_POL"/>
    <property type="match status" value="1"/>
</dbReference>
<evidence type="ECO:0000259" key="14">
    <source>
        <dbReference type="PROSITE" id="PS50878"/>
    </source>
</evidence>
<dbReference type="PANTHER" id="PTHR12066">
    <property type="entry name" value="TELOMERASE REVERSE TRANSCRIPTASE"/>
    <property type="match status" value="1"/>
</dbReference>
<evidence type="ECO:0000256" key="13">
    <source>
        <dbReference type="RuleBase" id="RU365061"/>
    </source>
</evidence>
<evidence type="ECO:0000256" key="12">
    <source>
        <dbReference type="ARBA" id="ARBA00048173"/>
    </source>
</evidence>
<evidence type="ECO:0000256" key="5">
    <source>
        <dbReference type="ARBA" id="ARBA00022679"/>
    </source>
</evidence>
<comment type="caution">
    <text evidence="15">The sequence shown here is derived from an EMBL/GenBank/DDBJ whole genome shotgun (WGS) entry which is preliminary data.</text>
</comment>
<evidence type="ECO:0000256" key="7">
    <source>
        <dbReference type="ARBA" id="ARBA00022723"/>
    </source>
</evidence>
<proteinExistence type="inferred from homology"/>
<dbReference type="InterPro" id="IPR003545">
    <property type="entry name" value="Telomerase_RT"/>
</dbReference>
<dbReference type="InterPro" id="IPR000477">
    <property type="entry name" value="RT_dom"/>
</dbReference>
<keyword evidence="16" id="KW-1185">Reference proteome</keyword>
<dbReference type="GO" id="GO:0000333">
    <property type="term" value="C:telomerase catalytic core complex"/>
    <property type="evidence" value="ECO:0007669"/>
    <property type="project" value="TreeGrafter"/>
</dbReference>
<evidence type="ECO:0000256" key="1">
    <source>
        <dbReference type="ARBA" id="ARBA00008001"/>
    </source>
</evidence>
<dbReference type="InterPro" id="IPR021891">
    <property type="entry name" value="Telomerase_RBD"/>
</dbReference>
<evidence type="ECO:0000313" key="15">
    <source>
        <dbReference type="EMBL" id="TVU51606.1"/>
    </source>
</evidence>
<dbReference type="GO" id="GO:0046872">
    <property type="term" value="F:metal ion binding"/>
    <property type="evidence" value="ECO:0007669"/>
    <property type="project" value="UniProtKB-KW"/>
</dbReference>
<comment type="function">
    <text evidence="13">Telomerase is a ribonucleoprotein enzyme essential for the replication of chromosome termini in most eukaryotes. It elongates telomeres. It is a reverse transcriptase that adds simple sequence repeats to chromosome ends by copying a template sequence within the RNA component of the enzyme.</text>
</comment>
<accession>A0A5J9WUW7</accession>
<feature type="non-terminal residue" evidence="15">
    <location>
        <position position="1"/>
    </location>
</feature>
<dbReference type="Gramene" id="TVU51606">
    <property type="protein sequence ID" value="TVU51606"/>
    <property type="gene ID" value="EJB05_03046"/>
</dbReference>
<reference evidence="15 16" key="1">
    <citation type="journal article" date="2019" name="Sci. Rep.">
        <title>A high-quality genome of Eragrostis curvula grass provides insights into Poaceae evolution and supports new strategies to enhance forage quality.</title>
        <authorList>
            <person name="Carballo J."/>
            <person name="Santos B.A.C.M."/>
            <person name="Zappacosta D."/>
            <person name="Garbus I."/>
            <person name="Selva J.P."/>
            <person name="Gallo C.A."/>
            <person name="Diaz A."/>
            <person name="Albertini E."/>
            <person name="Caccamo M."/>
            <person name="Echenique V."/>
        </authorList>
    </citation>
    <scope>NUCLEOTIDE SEQUENCE [LARGE SCALE GENOMIC DNA]</scope>
    <source>
        <strain evidence="16">cv. Victoria</strain>
        <tissue evidence="15">Leaf</tissue>
    </source>
</reference>
<comment type="subcellular location">
    <subcellularLocation>
        <location evidence="13">Nucleus</location>
    </subcellularLocation>
    <subcellularLocation>
        <location evidence="13">Chromosome</location>
        <location evidence="13">Telomere</location>
    </subcellularLocation>
</comment>
<sequence>MARPRRRGSRRCAPPELRLAYGARARPLGRALLSLLPPPPPPGEPCPACRSSAGCLACRRWAHLLRDGDPVAYRRLVTRAVCAVAPAGAAPPPPRYTPGNAGHSQAKLVRETIKSIMTDQSGTTNNVLCVGCRKGGQSSCVGDLVSSSSWDILLHRIGDLLMCYILRYSSIFLSVKKNDYIQVAGRPLNAVLQRPIFASATARNQQPHSKKEKGCTCYMWGNTKIAPNLSGDNCVYDSNIGFCSSDASTCKFDALQSSENYCSARTTKPNCSTKGCNYSKFHSISKSTICSSLYSQNPRKRKRLYSWQRLNKQRKICCEDGSAIEWSKINSSDFNASAKVSDEVHYLEPALDTDALTMSSDAHDSQIKEPYGVAVSSSEMSSSSVFDIRPSQGPCGCSTPRCQPACPQVGPPSFQHLNSSSICFNCLILNSSKYLSVDSLIPRHTIFYNRRTSYNVFHGKHILNRRKRPDALSLIKHIFGIKGCCAKFLKFVSHETTATNSNCSCFCLLTLMKNLIRNSRRCQYKKLFLKHCTVKSKVHTRRATDFYVFSHISTQQQLIAVLYFSFLKEVATNVVNNDRKAKHSVGGKSSYFDQFAQLEAYSTHQQVVSFVWAVLTRIVPEPLLGNSNSKRSLRIIIWKFIELRRFETFHLCDCIGELKVSDYSWISNIRASCFCSALLAREIRLSNGSDEQKHMNLLRSWINWLFSDIVIPLVQAYFYVTERESRRYDVFYYPKPLSSGGGILVDQGKTSTIQKKEVQRLLCEQVRRNILKIGQNFYLQEVGIAQGSKLSPNLCSLYYGHLENSVLSKFLHDGEINSGEDVSAPKSLLMRFIDDFLFVSFSKKHALDFFNRMRRGFVYYNCYMNDRKYGFNFEVANSEHCCNRLYRGDDGFCFIPWSGLLINCESLEIQADYTRYMHSLIIRRTQDAELLYSVRPVLKLKRKETMWLGLSAYLRVLQKKQSRYKDLMALLTAEIGRYGHLDHNSDSLRYAVDDSHSSMFWKFKF</sequence>
<evidence type="ECO:0000256" key="2">
    <source>
        <dbReference type="ARBA" id="ARBA00012493"/>
    </source>
</evidence>
<keyword evidence="6 13" id="KW-0548">Nucleotidyltransferase</keyword>
<comment type="catalytic activity">
    <reaction evidence="12 13">
        <text>DNA(n) + a 2'-deoxyribonucleoside 5'-triphosphate = DNA(n+1) + diphosphate</text>
        <dbReference type="Rhea" id="RHEA:22508"/>
        <dbReference type="Rhea" id="RHEA-COMP:17339"/>
        <dbReference type="Rhea" id="RHEA-COMP:17340"/>
        <dbReference type="ChEBI" id="CHEBI:33019"/>
        <dbReference type="ChEBI" id="CHEBI:61560"/>
        <dbReference type="ChEBI" id="CHEBI:173112"/>
        <dbReference type="EC" id="2.7.7.49"/>
    </reaction>
</comment>
<keyword evidence="5 13" id="KW-0808">Transferase</keyword>
<dbReference type="Gene3D" id="3.30.70.2630">
    <property type="match status" value="1"/>
</dbReference>
<gene>
    <name evidence="15" type="ORF">EJB05_03046</name>
</gene>
<dbReference type="PANTHER" id="PTHR12066:SF0">
    <property type="entry name" value="TELOMERASE REVERSE TRANSCRIPTASE"/>
    <property type="match status" value="1"/>
</dbReference>
<name>A0A5J9WUW7_9POAL</name>
<dbReference type="CDD" id="cd01648">
    <property type="entry name" value="TERT"/>
    <property type="match status" value="1"/>
</dbReference>
<organism evidence="15 16">
    <name type="scientific">Eragrostis curvula</name>
    <name type="common">weeping love grass</name>
    <dbReference type="NCBI Taxonomy" id="38414"/>
    <lineage>
        <taxon>Eukaryota</taxon>
        <taxon>Viridiplantae</taxon>
        <taxon>Streptophyta</taxon>
        <taxon>Embryophyta</taxon>
        <taxon>Tracheophyta</taxon>
        <taxon>Spermatophyta</taxon>
        <taxon>Magnoliopsida</taxon>
        <taxon>Liliopsida</taxon>
        <taxon>Poales</taxon>
        <taxon>Poaceae</taxon>
        <taxon>PACMAD clade</taxon>
        <taxon>Chloridoideae</taxon>
        <taxon>Eragrostideae</taxon>
        <taxon>Eragrostidinae</taxon>
        <taxon>Eragrostis</taxon>
    </lineage>
</organism>
<keyword evidence="8 13" id="KW-0460">Magnesium</keyword>
<evidence type="ECO:0000256" key="6">
    <source>
        <dbReference type="ARBA" id="ARBA00022695"/>
    </source>
</evidence>
<evidence type="ECO:0000256" key="3">
    <source>
        <dbReference type="ARBA" id="ARBA00016182"/>
    </source>
</evidence>
<dbReference type="Proteomes" id="UP000324897">
    <property type="component" value="Chromosome 6"/>
</dbReference>
<evidence type="ECO:0000256" key="10">
    <source>
        <dbReference type="ARBA" id="ARBA00022918"/>
    </source>
</evidence>
<dbReference type="Gene3D" id="1.10.132.70">
    <property type="match status" value="1"/>
</dbReference>
<evidence type="ECO:0000313" key="16">
    <source>
        <dbReference type="Proteomes" id="UP000324897"/>
    </source>
</evidence>
<keyword evidence="11 13" id="KW-0539">Nucleus</keyword>
<dbReference type="SMART" id="SM00975">
    <property type="entry name" value="Telomerase_RBD"/>
    <property type="match status" value="1"/>
</dbReference>
<dbReference type="AlphaFoldDB" id="A0A5J9WUW7"/>
<feature type="domain" description="Reverse transcriptase" evidence="14">
    <location>
        <begin position="617"/>
        <end position="902"/>
    </location>
</feature>
<dbReference type="OrthoDB" id="289721at2759"/>
<dbReference type="GO" id="GO:0070034">
    <property type="term" value="F:telomerase RNA binding"/>
    <property type="evidence" value="ECO:0007669"/>
    <property type="project" value="TreeGrafter"/>
</dbReference>
<dbReference type="GO" id="GO:0003720">
    <property type="term" value="F:telomerase activity"/>
    <property type="evidence" value="ECO:0007669"/>
    <property type="project" value="InterPro"/>
</dbReference>